<sequence>VSRTRDTSTCVSLDWWPAEKCDYGSCPWTNSSLLTADLSDPLLGSAIAALAPLHLRVGGSLADQVSFALSREDGCPPFAVDVTRRIGFTGGCLRLSRWLEVLSFCERLGCGVLFSVNALRGRTRDECQPAALPAVCSRASPRFSVLGNELAGDAGIEAHLSAAEYARDLLSLRREVDALWPTKPPLLLAPDTAFDAEWAKLFLSQLRAASKEGGGGGGGGGGDGDGGRLPLDILSHHIYPLGAGDGRQMAASPRRRAGGASRDCSPPRAAAAGGSLARPEEARLGGAYNSGQRGVTDGFVSSFWFNDLLGALARHGHAFGCRQAILGGHYALLDLRRRQPAPDFYSLLLWRRLM</sequence>
<evidence type="ECO:0000313" key="4">
    <source>
        <dbReference type="Proteomes" id="UP000013827"/>
    </source>
</evidence>
<dbReference type="eggNOG" id="ENOG502QQST">
    <property type="taxonomic scope" value="Eukaryota"/>
</dbReference>
<protein>
    <submittedName>
        <fullName evidence="3">Uncharacterized protein</fullName>
    </submittedName>
</protein>
<dbReference type="Proteomes" id="UP000013827">
    <property type="component" value="Unassembled WGS sequence"/>
</dbReference>
<dbReference type="PANTHER" id="PTHR14363:SF17">
    <property type="entry name" value="HEPARANASE-LIKE PROTEIN 3"/>
    <property type="match status" value="1"/>
</dbReference>
<name>A0A0D3JPH5_EMIH1</name>
<evidence type="ECO:0000256" key="1">
    <source>
        <dbReference type="ARBA" id="ARBA00009800"/>
    </source>
</evidence>
<dbReference type="PaxDb" id="2903-EOD25410"/>
<dbReference type="GO" id="GO:0004566">
    <property type="term" value="F:beta-glucuronidase activity"/>
    <property type="evidence" value="ECO:0007669"/>
    <property type="project" value="TreeGrafter"/>
</dbReference>
<dbReference type="InterPro" id="IPR017853">
    <property type="entry name" value="GH"/>
</dbReference>
<dbReference type="GeneID" id="17270960"/>
<reference evidence="3" key="2">
    <citation type="submission" date="2024-10" db="UniProtKB">
        <authorList>
            <consortium name="EnsemblProtists"/>
        </authorList>
    </citation>
    <scope>IDENTIFICATION</scope>
</reference>
<dbReference type="HOGENOM" id="CLU_021823_3_0_1"/>
<accession>A0A0D3JPH5</accession>
<reference evidence="4" key="1">
    <citation type="journal article" date="2013" name="Nature">
        <title>Pan genome of the phytoplankton Emiliania underpins its global distribution.</title>
        <authorList>
            <person name="Read B.A."/>
            <person name="Kegel J."/>
            <person name="Klute M.J."/>
            <person name="Kuo A."/>
            <person name="Lefebvre S.C."/>
            <person name="Maumus F."/>
            <person name="Mayer C."/>
            <person name="Miller J."/>
            <person name="Monier A."/>
            <person name="Salamov A."/>
            <person name="Young J."/>
            <person name="Aguilar M."/>
            <person name="Claverie J.M."/>
            <person name="Frickenhaus S."/>
            <person name="Gonzalez K."/>
            <person name="Herman E.K."/>
            <person name="Lin Y.C."/>
            <person name="Napier J."/>
            <person name="Ogata H."/>
            <person name="Sarno A.F."/>
            <person name="Shmutz J."/>
            <person name="Schroeder D."/>
            <person name="de Vargas C."/>
            <person name="Verret F."/>
            <person name="von Dassow P."/>
            <person name="Valentin K."/>
            <person name="Van de Peer Y."/>
            <person name="Wheeler G."/>
            <person name="Dacks J.B."/>
            <person name="Delwiche C.F."/>
            <person name="Dyhrman S.T."/>
            <person name="Glockner G."/>
            <person name="John U."/>
            <person name="Richards T."/>
            <person name="Worden A.Z."/>
            <person name="Zhang X."/>
            <person name="Grigoriev I.V."/>
            <person name="Allen A.E."/>
            <person name="Bidle K."/>
            <person name="Borodovsky M."/>
            <person name="Bowler C."/>
            <person name="Brownlee C."/>
            <person name="Cock J.M."/>
            <person name="Elias M."/>
            <person name="Gladyshev V.N."/>
            <person name="Groth M."/>
            <person name="Guda C."/>
            <person name="Hadaegh A."/>
            <person name="Iglesias-Rodriguez M.D."/>
            <person name="Jenkins J."/>
            <person name="Jones B.M."/>
            <person name="Lawson T."/>
            <person name="Leese F."/>
            <person name="Lindquist E."/>
            <person name="Lobanov A."/>
            <person name="Lomsadze A."/>
            <person name="Malik S.B."/>
            <person name="Marsh M.E."/>
            <person name="Mackinder L."/>
            <person name="Mock T."/>
            <person name="Mueller-Roeber B."/>
            <person name="Pagarete A."/>
            <person name="Parker M."/>
            <person name="Probert I."/>
            <person name="Quesneville H."/>
            <person name="Raines C."/>
            <person name="Rensing S.A."/>
            <person name="Riano-Pachon D.M."/>
            <person name="Richier S."/>
            <person name="Rokitta S."/>
            <person name="Shiraiwa Y."/>
            <person name="Soanes D.M."/>
            <person name="van der Giezen M."/>
            <person name="Wahlund T.M."/>
            <person name="Williams B."/>
            <person name="Wilson W."/>
            <person name="Wolfe G."/>
            <person name="Wurch L.L."/>
        </authorList>
    </citation>
    <scope>NUCLEOTIDE SEQUENCE</scope>
</reference>
<dbReference type="PANTHER" id="PTHR14363">
    <property type="entry name" value="HEPARANASE-RELATED"/>
    <property type="match status" value="1"/>
</dbReference>
<dbReference type="InterPro" id="IPR005199">
    <property type="entry name" value="Glyco_hydro_79"/>
</dbReference>
<dbReference type="AlphaFoldDB" id="A0A0D3JPH5"/>
<proteinExistence type="inferred from homology"/>
<keyword evidence="4" id="KW-1185">Reference proteome</keyword>
<dbReference type="RefSeq" id="XP_005777839.1">
    <property type="nucleotide sequence ID" value="XM_005777782.1"/>
</dbReference>
<dbReference type="Pfam" id="PF03662">
    <property type="entry name" value="Glyco_hydro_79n"/>
    <property type="match status" value="2"/>
</dbReference>
<dbReference type="OMA" id="THHIYSV"/>
<dbReference type="Gene3D" id="3.20.20.80">
    <property type="entry name" value="Glycosidases"/>
    <property type="match status" value="1"/>
</dbReference>
<organism evidence="3 4">
    <name type="scientific">Emiliania huxleyi (strain CCMP1516)</name>
    <dbReference type="NCBI Taxonomy" id="280463"/>
    <lineage>
        <taxon>Eukaryota</taxon>
        <taxon>Haptista</taxon>
        <taxon>Haptophyta</taxon>
        <taxon>Prymnesiophyceae</taxon>
        <taxon>Isochrysidales</taxon>
        <taxon>Noelaerhabdaceae</taxon>
        <taxon>Emiliania</taxon>
    </lineage>
</organism>
<feature type="region of interest" description="Disordered" evidence="2">
    <location>
        <begin position="249"/>
        <end position="276"/>
    </location>
</feature>
<evidence type="ECO:0000313" key="3">
    <source>
        <dbReference type="EnsemblProtists" id="EOD25410"/>
    </source>
</evidence>
<dbReference type="GO" id="GO:0016020">
    <property type="term" value="C:membrane"/>
    <property type="evidence" value="ECO:0007669"/>
    <property type="project" value="InterPro"/>
</dbReference>
<evidence type="ECO:0000256" key="2">
    <source>
        <dbReference type="SAM" id="MobiDB-lite"/>
    </source>
</evidence>
<dbReference type="SUPFAM" id="SSF51445">
    <property type="entry name" value="(Trans)glycosidases"/>
    <property type="match status" value="1"/>
</dbReference>
<dbReference type="KEGG" id="ehx:EMIHUDRAFT_52085"/>
<comment type="similarity">
    <text evidence="1">Belongs to the glycosyl hydrolase 79 family.</text>
</comment>
<dbReference type="STRING" id="2903.R1EFD3"/>
<dbReference type="EnsemblProtists" id="EOD25410">
    <property type="protein sequence ID" value="EOD25410"/>
    <property type="gene ID" value="EMIHUDRAFT_52085"/>
</dbReference>